<accession>A0ABS2G1D2</accession>
<protein>
    <recommendedName>
        <fullName evidence="3">Phage protein</fullName>
    </recommendedName>
</protein>
<comment type="caution">
    <text evidence="1">The sequence shown here is derived from an EMBL/GenBank/DDBJ whole genome shotgun (WGS) entry which is preliminary data.</text>
</comment>
<dbReference type="Proteomes" id="UP000728968">
    <property type="component" value="Unassembled WGS sequence"/>
</dbReference>
<organism evidence="1 2">
    <name type="scientific">Fusobacterium mortiferum</name>
    <dbReference type="NCBI Taxonomy" id="850"/>
    <lineage>
        <taxon>Bacteria</taxon>
        <taxon>Fusobacteriati</taxon>
        <taxon>Fusobacteriota</taxon>
        <taxon>Fusobacteriia</taxon>
        <taxon>Fusobacteriales</taxon>
        <taxon>Fusobacteriaceae</taxon>
        <taxon>Fusobacterium</taxon>
    </lineage>
</organism>
<name>A0ABS2G1D2_FUSMR</name>
<evidence type="ECO:0008006" key="3">
    <source>
        <dbReference type="Google" id="ProtNLM"/>
    </source>
</evidence>
<reference evidence="1 2" key="1">
    <citation type="journal article" date="2021" name="Sci. Rep.">
        <title>The distribution of antibiotic resistance genes in chicken gut microbiota commensals.</title>
        <authorList>
            <person name="Juricova H."/>
            <person name="Matiasovicova J."/>
            <person name="Kubasova T."/>
            <person name="Cejkova D."/>
            <person name="Rychlik I."/>
        </authorList>
    </citation>
    <scope>NUCLEOTIDE SEQUENCE [LARGE SCALE GENOMIC DNA]</scope>
    <source>
        <strain evidence="1 2">An425</strain>
    </source>
</reference>
<gene>
    <name evidence="1" type="ORF">H6A04_02150</name>
</gene>
<evidence type="ECO:0000313" key="1">
    <source>
        <dbReference type="EMBL" id="MBM6874474.1"/>
    </source>
</evidence>
<proteinExistence type="predicted"/>
<sequence length="66" mass="7596">MAEEKKMVNELRSLKAQGLIDKWVIHKGKIIYTGNINEQSFIATTDIKEWKNILRNINEIGKVGLL</sequence>
<evidence type="ECO:0000313" key="2">
    <source>
        <dbReference type="Proteomes" id="UP000728968"/>
    </source>
</evidence>
<dbReference type="RefSeq" id="WP_204715681.1">
    <property type="nucleotide sequence ID" value="NZ_JACJLT010000011.1"/>
</dbReference>
<keyword evidence="2" id="KW-1185">Reference proteome</keyword>
<dbReference type="EMBL" id="JACJLT010000011">
    <property type="protein sequence ID" value="MBM6874474.1"/>
    <property type="molecule type" value="Genomic_DNA"/>
</dbReference>